<dbReference type="RefSeq" id="WP_200339438.1">
    <property type="nucleotide sequence ID" value="NZ_NRRL01000006.1"/>
</dbReference>
<evidence type="ECO:0000256" key="6">
    <source>
        <dbReference type="ARBA" id="ARBA00047422"/>
    </source>
</evidence>
<comment type="caution">
    <text evidence="9">The sequence shown here is derived from an EMBL/GenBank/DDBJ whole genome shotgun (WGS) entry which is preliminary data.</text>
</comment>
<dbReference type="EC" id="2.1.1.37" evidence="1"/>
<dbReference type="PRINTS" id="PR00105">
    <property type="entry name" value="C5METTRFRASE"/>
</dbReference>
<dbReference type="Proteomes" id="UP001296873">
    <property type="component" value="Unassembled WGS sequence"/>
</dbReference>
<protein>
    <recommendedName>
        <fullName evidence="1">DNA (cytosine-5-)-methyltransferase</fullName>
        <ecNumber evidence="1">2.1.1.37</ecNumber>
    </recommendedName>
</protein>
<gene>
    <name evidence="9" type="ORF">CKO28_04900</name>
</gene>
<evidence type="ECO:0000256" key="2">
    <source>
        <dbReference type="ARBA" id="ARBA00022603"/>
    </source>
</evidence>
<accession>A0ABS1DB71</accession>
<comment type="similarity">
    <text evidence="7">Belongs to the class I-like SAM-binding methyltransferase superfamily. C5-methyltransferase family.</text>
</comment>
<dbReference type="PROSITE" id="PS51679">
    <property type="entry name" value="SAM_MT_C5"/>
    <property type="match status" value="1"/>
</dbReference>
<organism evidence="9 10">
    <name type="scientific">Rhodovibrio sodomensis</name>
    <dbReference type="NCBI Taxonomy" id="1088"/>
    <lineage>
        <taxon>Bacteria</taxon>
        <taxon>Pseudomonadati</taxon>
        <taxon>Pseudomonadota</taxon>
        <taxon>Alphaproteobacteria</taxon>
        <taxon>Rhodospirillales</taxon>
        <taxon>Rhodovibrionaceae</taxon>
        <taxon>Rhodovibrio</taxon>
    </lineage>
</organism>
<keyword evidence="2 7" id="KW-0489">Methyltransferase</keyword>
<comment type="catalytic activity">
    <reaction evidence="6">
        <text>a 2'-deoxycytidine in DNA + S-adenosyl-L-methionine = a 5-methyl-2'-deoxycytidine in DNA + S-adenosyl-L-homocysteine + H(+)</text>
        <dbReference type="Rhea" id="RHEA:13681"/>
        <dbReference type="Rhea" id="RHEA-COMP:11369"/>
        <dbReference type="Rhea" id="RHEA-COMP:11370"/>
        <dbReference type="ChEBI" id="CHEBI:15378"/>
        <dbReference type="ChEBI" id="CHEBI:57856"/>
        <dbReference type="ChEBI" id="CHEBI:59789"/>
        <dbReference type="ChEBI" id="CHEBI:85452"/>
        <dbReference type="ChEBI" id="CHEBI:85454"/>
        <dbReference type="EC" id="2.1.1.37"/>
    </reaction>
</comment>
<evidence type="ECO:0000313" key="10">
    <source>
        <dbReference type="Proteomes" id="UP001296873"/>
    </source>
</evidence>
<feature type="active site" evidence="7">
    <location>
        <position position="102"/>
    </location>
</feature>
<evidence type="ECO:0000256" key="1">
    <source>
        <dbReference type="ARBA" id="ARBA00011975"/>
    </source>
</evidence>
<keyword evidence="5" id="KW-0680">Restriction system</keyword>
<sequence>MTVTSPRRGVFADLFCGGGGLSYGAEQGGFDCALAADIEPQHVGVHHYNMPYGAGVVTDLGQATGDDLRRGALRATDIDLIGLGRNPEMLTKLTAVFGGPPCQGLSNMGRKDPSDIRNDLVDHFLRLVGELQPRYAVMENVPGLLEARNRPVLDGLLERAHQIGFNVVTPIRTLRAIDFGVPQTRERIIIMLYRRGENAPAYPEPTHAVDPNGSDLFLRRTPTVAEALDDLPDADLFEALLTSDEVRLDGFDPGYISSYALGLKGLANDVDDLSYPRLWDPQLLTCSMRTRHSDKTRGIYERTPPGKSAGEGHNLPRLHPDRYSPTLRAGSVGGTYDGRRVSGHTAPRPIHHRLPRVITVREGMRLHSYPDHVRLHATKFQGFRELGNSVPPLLARAIAHQIRIAAGLAPEKPTDALAPGNPELLLAEPRAAHALLAA</sequence>
<dbReference type="Pfam" id="PF00145">
    <property type="entry name" value="DNA_methylase"/>
    <property type="match status" value="1"/>
</dbReference>
<evidence type="ECO:0000256" key="7">
    <source>
        <dbReference type="PROSITE-ProRule" id="PRU01016"/>
    </source>
</evidence>
<feature type="region of interest" description="Disordered" evidence="8">
    <location>
        <begin position="297"/>
        <end position="334"/>
    </location>
</feature>
<evidence type="ECO:0000256" key="3">
    <source>
        <dbReference type="ARBA" id="ARBA00022679"/>
    </source>
</evidence>
<dbReference type="InterPro" id="IPR001525">
    <property type="entry name" value="C5_MeTfrase"/>
</dbReference>
<evidence type="ECO:0000256" key="8">
    <source>
        <dbReference type="SAM" id="MobiDB-lite"/>
    </source>
</evidence>
<dbReference type="InterPro" id="IPR031303">
    <property type="entry name" value="C5_meth_CS"/>
</dbReference>
<dbReference type="InterPro" id="IPR029063">
    <property type="entry name" value="SAM-dependent_MTases_sf"/>
</dbReference>
<dbReference type="EMBL" id="NRRL01000006">
    <property type="protein sequence ID" value="MBK1667367.1"/>
    <property type="molecule type" value="Genomic_DNA"/>
</dbReference>
<name>A0ABS1DB71_9PROT</name>
<dbReference type="InterPro" id="IPR050390">
    <property type="entry name" value="C5-Methyltransferase"/>
</dbReference>
<dbReference type="PROSITE" id="PS00095">
    <property type="entry name" value="C5_MTASE_2"/>
    <property type="match status" value="1"/>
</dbReference>
<reference evidence="9 10" key="1">
    <citation type="journal article" date="2020" name="Microorganisms">
        <title>Osmotic Adaptation and Compatible Solute Biosynthesis of Phototrophic Bacteria as Revealed from Genome Analyses.</title>
        <authorList>
            <person name="Imhoff J.F."/>
            <person name="Rahn T."/>
            <person name="Kunzel S."/>
            <person name="Keller A."/>
            <person name="Neulinger S.C."/>
        </authorList>
    </citation>
    <scope>NUCLEOTIDE SEQUENCE [LARGE SCALE GENOMIC DNA]</scope>
    <source>
        <strain evidence="9 10">DSM 9895</strain>
    </source>
</reference>
<dbReference type="Gene3D" id="3.40.50.150">
    <property type="entry name" value="Vaccinia Virus protein VP39"/>
    <property type="match status" value="1"/>
</dbReference>
<evidence type="ECO:0000313" key="9">
    <source>
        <dbReference type="EMBL" id="MBK1667367.1"/>
    </source>
</evidence>
<keyword evidence="10" id="KW-1185">Reference proteome</keyword>
<evidence type="ECO:0000256" key="4">
    <source>
        <dbReference type="ARBA" id="ARBA00022691"/>
    </source>
</evidence>
<keyword evidence="3 7" id="KW-0808">Transferase</keyword>
<dbReference type="SUPFAM" id="SSF53335">
    <property type="entry name" value="S-adenosyl-L-methionine-dependent methyltransferases"/>
    <property type="match status" value="1"/>
</dbReference>
<proteinExistence type="inferred from homology"/>
<dbReference type="Gene3D" id="3.90.120.10">
    <property type="entry name" value="DNA Methylase, subunit A, domain 2"/>
    <property type="match status" value="1"/>
</dbReference>
<dbReference type="PANTHER" id="PTHR10629">
    <property type="entry name" value="CYTOSINE-SPECIFIC METHYLTRANSFERASE"/>
    <property type="match status" value="1"/>
</dbReference>
<keyword evidence="4 7" id="KW-0949">S-adenosyl-L-methionine</keyword>
<evidence type="ECO:0000256" key="5">
    <source>
        <dbReference type="ARBA" id="ARBA00022747"/>
    </source>
</evidence>
<dbReference type="PANTHER" id="PTHR10629:SF52">
    <property type="entry name" value="DNA (CYTOSINE-5)-METHYLTRANSFERASE 1"/>
    <property type="match status" value="1"/>
</dbReference>